<dbReference type="Pfam" id="PF02984">
    <property type="entry name" value="Cyclin_C"/>
    <property type="match status" value="2"/>
</dbReference>
<dbReference type="Pfam" id="PF00134">
    <property type="entry name" value="Cyclin_N"/>
    <property type="match status" value="1"/>
</dbReference>
<comment type="similarity">
    <text evidence="4">Belongs to the cyclin family.</text>
</comment>
<dbReference type="InterPro" id="IPR013763">
    <property type="entry name" value="Cyclin-like_dom"/>
</dbReference>
<evidence type="ECO:0000256" key="4">
    <source>
        <dbReference type="RuleBase" id="RU000383"/>
    </source>
</evidence>
<proteinExistence type="inferred from homology"/>
<keyword evidence="1" id="KW-0132">Cell division</keyword>
<evidence type="ECO:0000313" key="9">
    <source>
        <dbReference type="Proteomes" id="UP000826234"/>
    </source>
</evidence>
<feature type="domain" description="Cyclin-like" evidence="6">
    <location>
        <begin position="172"/>
        <end position="310"/>
    </location>
</feature>
<dbReference type="CDD" id="cd20507">
    <property type="entry name" value="CYCLIN_CCNB1-like_rpt1"/>
    <property type="match status" value="1"/>
</dbReference>
<protein>
    <recommendedName>
        <fullName evidence="10">Cyclin B2</fullName>
    </recommendedName>
</protein>
<dbReference type="SMART" id="SM00385">
    <property type="entry name" value="CYCLIN"/>
    <property type="match status" value="2"/>
</dbReference>
<dbReference type="InterPro" id="IPR036915">
    <property type="entry name" value="Cyclin-like_sf"/>
</dbReference>
<evidence type="ECO:0000256" key="2">
    <source>
        <dbReference type="ARBA" id="ARBA00023127"/>
    </source>
</evidence>
<feature type="region of interest" description="Disordered" evidence="5">
    <location>
        <begin position="180"/>
        <end position="206"/>
    </location>
</feature>
<dbReference type="InterPro" id="IPR039361">
    <property type="entry name" value="Cyclin"/>
</dbReference>
<evidence type="ECO:0000259" key="7">
    <source>
        <dbReference type="SMART" id="SM01332"/>
    </source>
</evidence>
<feature type="domain" description="Cyclin C-terminal" evidence="7">
    <location>
        <begin position="168"/>
        <end position="343"/>
    </location>
</feature>
<comment type="caution">
    <text evidence="8">The sequence shown here is derived from an EMBL/GenBank/DDBJ whole genome shotgun (WGS) entry which is preliminary data.</text>
</comment>
<keyword evidence="2 4" id="KW-0195">Cyclin</keyword>
<sequence length="363" mass="40816">MDVPMEVELCQAFSEMLQSSVEDVDAEDEGDPHLCSLYVKDIFHYLRQLEAQQRVSPFYLDGTELNGRMRAILVDWLVEVHARFQLLQETLYMTVAIMDRYLQAQPVSRKELQLVGVTAMFLAAKYEEIYAPSILDFVYMTDEAYKSAQIRAMEKSILKELSFVLGRPLPLHFLRRAAKVSNGPQRDSTKTRPQGHLTRTRSSFPHQPSMESYLLAKYLMELSLVDYAMVHYNPSEVAAAALCLSLQVLTEGQWVSLGEKAGALVAQSVPQSPWTAPEAAVSFFPQNLKLCFYTGYAEENLSPIMEHMAKNVLKVNKNLTKQLAVKKKYASSKFLGISNIPQLNSSTIKDLAAPLLGASRPPV</sequence>
<keyword evidence="9" id="KW-1185">Reference proteome</keyword>
<accession>A0ABQ7SR67</accession>
<organism evidence="8 9">
    <name type="scientific">Phrynosoma platyrhinos</name>
    <name type="common">Desert horned lizard</name>
    <dbReference type="NCBI Taxonomy" id="52577"/>
    <lineage>
        <taxon>Eukaryota</taxon>
        <taxon>Metazoa</taxon>
        <taxon>Chordata</taxon>
        <taxon>Craniata</taxon>
        <taxon>Vertebrata</taxon>
        <taxon>Euteleostomi</taxon>
        <taxon>Lepidosauria</taxon>
        <taxon>Squamata</taxon>
        <taxon>Bifurcata</taxon>
        <taxon>Unidentata</taxon>
        <taxon>Episquamata</taxon>
        <taxon>Toxicofera</taxon>
        <taxon>Iguania</taxon>
        <taxon>Phrynosomatidae</taxon>
        <taxon>Phrynosomatinae</taxon>
        <taxon>Phrynosoma</taxon>
    </lineage>
</organism>
<dbReference type="InterPro" id="IPR048258">
    <property type="entry name" value="Cyclins_cyclin-box"/>
</dbReference>
<evidence type="ECO:0000256" key="5">
    <source>
        <dbReference type="SAM" id="MobiDB-lite"/>
    </source>
</evidence>
<dbReference type="InterPro" id="IPR004367">
    <property type="entry name" value="Cyclin_C-dom"/>
</dbReference>
<evidence type="ECO:0000259" key="6">
    <source>
        <dbReference type="SMART" id="SM00385"/>
    </source>
</evidence>
<feature type="domain" description="Cyclin-like" evidence="6">
    <location>
        <begin position="75"/>
        <end position="159"/>
    </location>
</feature>
<dbReference type="InterPro" id="IPR006671">
    <property type="entry name" value="Cyclin_N"/>
</dbReference>
<dbReference type="SMART" id="SM01332">
    <property type="entry name" value="Cyclin_C"/>
    <property type="match status" value="1"/>
</dbReference>
<dbReference type="PIRSF" id="PIRSF001771">
    <property type="entry name" value="Cyclin_A_B_D_E"/>
    <property type="match status" value="1"/>
</dbReference>
<evidence type="ECO:0000256" key="3">
    <source>
        <dbReference type="ARBA" id="ARBA00023306"/>
    </source>
</evidence>
<gene>
    <name evidence="8" type="ORF">JD844_014046</name>
</gene>
<dbReference type="InterPro" id="IPR046965">
    <property type="entry name" value="Cyclin_A/B-like"/>
</dbReference>
<keyword evidence="3" id="KW-0131">Cell cycle</keyword>
<evidence type="ECO:0000256" key="1">
    <source>
        <dbReference type="ARBA" id="ARBA00022618"/>
    </source>
</evidence>
<dbReference type="Proteomes" id="UP000826234">
    <property type="component" value="Unassembled WGS sequence"/>
</dbReference>
<reference evidence="8 9" key="1">
    <citation type="journal article" date="2022" name="Gigascience">
        <title>A chromosome-level genome assembly and annotation of the desert horned lizard, Phrynosoma platyrhinos, provides insight into chromosomal rearrangements among reptiles.</title>
        <authorList>
            <person name="Koochekian N."/>
            <person name="Ascanio A."/>
            <person name="Farleigh K."/>
            <person name="Card D.C."/>
            <person name="Schield D.R."/>
            <person name="Castoe T.A."/>
            <person name="Jezkova T."/>
        </authorList>
    </citation>
    <scope>NUCLEOTIDE SEQUENCE [LARGE SCALE GENOMIC DNA]</scope>
    <source>
        <strain evidence="8">NK-2021</strain>
    </source>
</reference>
<evidence type="ECO:0000313" key="8">
    <source>
        <dbReference type="EMBL" id="KAH0619787.1"/>
    </source>
</evidence>
<dbReference type="PANTHER" id="PTHR10177">
    <property type="entry name" value="CYCLINS"/>
    <property type="match status" value="1"/>
</dbReference>
<evidence type="ECO:0008006" key="10">
    <source>
        <dbReference type="Google" id="ProtNLM"/>
    </source>
</evidence>
<dbReference type="Gene3D" id="1.10.472.10">
    <property type="entry name" value="Cyclin-like"/>
    <property type="match status" value="2"/>
</dbReference>
<dbReference type="PROSITE" id="PS00292">
    <property type="entry name" value="CYCLINS"/>
    <property type="match status" value="1"/>
</dbReference>
<name>A0ABQ7SR67_PHRPL</name>
<dbReference type="EMBL" id="JAIPUX010003439">
    <property type="protein sequence ID" value="KAH0619787.1"/>
    <property type="molecule type" value="Genomic_DNA"/>
</dbReference>
<dbReference type="SUPFAM" id="SSF47954">
    <property type="entry name" value="Cyclin-like"/>
    <property type="match status" value="2"/>
</dbReference>